<dbReference type="Proteomes" id="UP000276133">
    <property type="component" value="Unassembled WGS sequence"/>
</dbReference>
<feature type="transmembrane region" description="Helical" evidence="1">
    <location>
        <begin position="12"/>
        <end position="30"/>
    </location>
</feature>
<keyword evidence="3" id="KW-1185">Reference proteome</keyword>
<protein>
    <submittedName>
        <fullName evidence="2">Uncharacterized protein</fullName>
    </submittedName>
</protein>
<name>A0A3M7PPC8_BRAPC</name>
<dbReference type="EMBL" id="REGN01009712">
    <property type="protein sequence ID" value="RNA00528.1"/>
    <property type="molecule type" value="Genomic_DNA"/>
</dbReference>
<organism evidence="2 3">
    <name type="scientific">Brachionus plicatilis</name>
    <name type="common">Marine rotifer</name>
    <name type="synonym">Brachionus muelleri</name>
    <dbReference type="NCBI Taxonomy" id="10195"/>
    <lineage>
        <taxon>Eukaryota</taxon>
        <taxon>Metazoa</taxon>
        <taxon>Spiralia</taxon>
        <taxon>Gnathifera</taxon>
        <taxon>Rotifera</taxon>
        <taxon>Eurotatoria</taxon>
        <taxon>Monogononta</taxon>
        <taxon>Pseudotrocha</taxon>
        <taxon>Ploima</taxon>
        <taxon>Brachionidae</taxon>
        <taxon>Brachionus</taxon>
    </lineage>
</organism>
<evidence type="ECO:0000256" key="1">
    <source>
        <dbReference type="SAM" id="Phobius"/>
    </source>
</evidence>
<dbReference type="AlphaFoldDB" id="A0A3M7PPC8"/>
<keyword evidence="1" id="KW-0812">Transmembrane</keyword>
<reference evidence="2 3" key="1">
    <citation type="journal article" date="2018" name="Sci. Rep.">
        <title>Genomic signatures of local adaptation to the degree of environmental predictability in rotifers.</title>
        <authorList>
            <person name="Franch-Gras L."/>
            <person name="Hahn C."/>
            <person name="Garcia-Roger E.M."/>
            <person name="Carmona M.J."/>
            <person name="Serra M."/>
            <person name="Gomez A."/>
        </authorList>
    </citation>
    <scope>NUCLEOTIDE SEQUENCE [LARGE SCALE GENOMIC DNA]</scope>
    <source>
        <strain evidence="2">HYR1</strain>
    </source>
</reference>
<evidence type="ECO:0000313" key="2">
    <source>
        <dbReference type="EMBL" id="RNA00528.1"/>
    </source>
</evidence>
<keyword evidence="1" id="KW-0472">Membrane</keyword>
<feature type="transmembrane region" description="Helical" evidence="1">
    <location>
        <begin position="42"/>
        <end position="61"/>
    </location>
</feature>
<sequence>MSSIFKCYTKKSSIQIVVLIICPILIMRFSNLKNNKFKLTLILLKSWLICLFVQIMVYKIGRCAFLVSTCQLRTKPIAKSLKAISISITNINQFCQD</sequence>
<evidence type="ECO:0000313" key="3">
    <source>
        <dbReference type="Proteomes" id="UP000276133"/>
    </source>
</evidence>
<accession>A0A3M7PPC8</accession>
<proteinExistence type="predicted"/>
<keyword evidence="1" id="KW-1133">Transmembrane helix</keyword>
<comment type="caution">
    <text evidence="2">The sequence shown here is derived from an EMBL/GenBank/DDBJ whole genome shotgun (WGS) entry which is preliminary data.</text>
</comment>
<gene>
    <name evidence="2" type="ORF">BpHYR1_003113</name>
</gene>